<reference evidence="2 3" key="1">
    <citation type="journal article" date="2014" name="BMC Genomics">
        <title>Unusual genome complexity in Lactobacillus salivarius JCM1046.</title>
        <authorList>
            <person name="Raftis E.J."/>
            <person name="Forde B.M."/>
            <person name="Claesson M.J."/>
            <person name="O'Toole P.W."/>
        </authorList>
    </citation>
    <scope>NUCLEOTIDE SEQUENCE [LARGE SCALE GENOMIC DNA]</scope>
    <source>
        <strain evidence="2 3">JCM1046</strain>
    </source>
</reference>
<evidence type="ECO:0000313" key="3">
    <source>
        <dbReference type="Proteomes" id="UP000029488"/>
    </source>
</evidence>
<dbReference type="AlphaFoldDB" id="A0A089QJL1"/>
<evidence type="ECO:0000256" key="1">
    <source>
        <dbReference type="SAM" id="Coils"/>
    </source>
</evidence>
<protein>
    <submittedName>
        <fullName evidence="2">Uncharacterized protein</fullName>
    </submittedName>
</protein>
<proteinExistence type="predicted"/>
<accession>A0A089QJL1</accession>
<sequence length="177" mass="19633">MLYNLGIDKAQQAVTDAQNAVNSDNSNISNLNNQVTNAQNVVQQDQTKVDSINKDINATQQTISNLNQQVQNASKEVSDNQQKVDSLNSQVQKAQDKVTDLSTKAVPTISFTPEQIKATQDLVQALKDYEKQGNSAVNAIYGYDDNATEIKLLKQKWSDVMTDPSKIVDWKDNNETD</sequence>
<dbReference type="RefSeq" id="WP_044005329.1">
    <property type="nucleotide sequence ID" value="NZ_CP007646.1"/>
</dbReference>
<dbReference type="Proteomes" id="UP000029488">
    <property type="component" value="Chromosome"/>
</dbReference>
<feature type="coiled-coil region" evidence="1">
    <location>
        <begin position="14"/>
        <end position="104"/>
    </location>
</feature>
<gene>
    <name evidence="2" type="ORF">LSJ_1510c</name>
</gene>
<organism evidence="2 3">
    <name type="scientific">Ligilactobacillus salivarius</name>
    <dbReference type="NCBI Taxonomy" id="1624"/>
    <lineage>
        <taxon>Bacteria</taxon>
        <taxon>Bacillati</taxon>
        <taxon>Bacillota</taxon>
        <taxon>Bacilli</taxon>
        <taxon>Lactobacillales</taxon>
        <taxon>Lactobacillaceae</taxon>
        <taxon>Ligilactobacillus</taxon>
    </lineage>
</organism>
<keyword evidence="1" id="KW-0175">Coiled coil</keyword>
<dbReference type="Gene3D" id="1.10.287.1490">
    <property type="match status" value="1"/>
</dbReference>
<dbReference type="EMBL" id="CP007646">
    <property type="protein sequence ID" value="AIR11161.1"/>
    <property type="molecule type" value="Genomic_DNA"/>
</dbReference>
<name>A0A089QJL1_9LACO</name>
<dbReference type="KEGG" id="lsj:LSJ_1510c"/>
<dbReference type="SUPFAM" id="SSF57997">
    <property type="entry name" value="Tropomyosin"/>
    <property type="match status" value="1"/>
</dbReference>
<evidence type="ECO:0000313" key="2">
    <source>
        <dbReference type="EMBL" id="AIR11161.1"/>
    </source>
</evidence>